<sequence length="424" mass="45281">MEQSFRKFLLLWTGQFVSSIGGGLTSFGLGIYVFQQTGKASAMALVTLLSFMPSLLLSSFAGVLADRYDRRLLMVLGDSLSAIGILFILFSMLQGEAQLWQICVGVTISSIFSSLLDPAYKATVTDLLSKEQYTKASGLVQVAGSAKFLISPVIAGLLLTVSDIKLLLIIDICTAFVTVATTFAVRSGLASKAYEQTTSFIHEFKDGWSAVSHNKGVLVLVIMTSVLTFFLGIIETLSMPMLLAFTDSAAVGTMITVIATGMLVSSAIIGFIPIKKGYVNMLAISLFGVGVFMAGFGFRENMILIGISGFLFFAMMPFANVSLDFLVRTNIDNSVQGRAWALIGVISQLGFVAAYTLSGVLADYVFTPLFVDGGLLVNNVGKIIGTGSGRGAGFLIIIAGMLLCVTSIILYNLKSVRKLECRGE</sequence>
<feature type="transmembrane region" description="Helical" evidence="7">
    <location>
        <begin position="302"/>
        <end position="327"/>
    </location>
</feature>
<feature type="transmembrane region" description="Helical" evidence="7">
    <location>
        <begin position="217"/>
        <end position="237"/>
    </location>
</feature>
<evidence type="ECO:0000256" key="4">
    <source>
        <dbReference type="ARBA" id="ARBA00022692"/>
    </source>
</evidence>
<proteinExistence type="predicted"/>
<dbReference type="PANTHER" id="PTHR43266:SF2">
    <property type="entry name" value="MAJOR FACILITATOR SUPERFAMILY (MFS) PROFILE DOMAIN-CONTAINING PROTEIN"/>
    <property type="match status" value="1"/>
</dbReference>
<dbReference type="EMBL" id="JBHSED010000014">
    <property type="protein sequence ID" value="MFC4303703.1"/>
    <property type="molecule type" value="Genomic_DNA"/>
</dbReference>
<evidence type="ECO:0000256" key="1">
    <source>
        <dbReference type="ARBA" id="ARBA00004651"/>
    </source>
</evidence>
<feature type="transmembrane region" description="Helical" evidence="7">
    <location>
        <begin position="392"/>
        <end position="413"/>
    </location>
</feature>
<feature type="transmembrane region" description="Helical" evidence="7">
    <location>
        <begin position="339"/>
        <end position="362"/>
    </location>
</feature>
<evidence type="ECO:0000313" key="9">
    <source>
        <dbReference type="Proteomes" id="UP001595755"/>
    </source>
</evidence>
<evidence type="ECO:0000256" key="7">
    <source>
        <dbReference type="SAM" id="Phobius"/>
    </source>
</evidence>
<evidence type="ECO:0000256" key="6">
    <source>
        <dbReference type="ARBA" id="ARBA00023136"/>
    </source>
</evidence>
<dbReference type="Gene3D" id="1.20.1250.20">
    <property type="entry name" value="MFS general substrate transporter like domains"/>
    <property type="match status" value="1"/>
</dbReference>
<comment type="subcellular location">
    <subcellularLocation>
        <location evidence="1">Cell membrane</location>
        <topology evidence="1">Multi-pass membrane protein</topology>
    </subcellularLocation>
</comment>
<dbReference type="Proteomes" id="UP001595755">
    <property type="component" value="Unassembled WGS sequence"/>
</dbReference>
<dbReference type="PANTHER" id="PTHR43266">
    <property type="entry name" value="MACROLIDE-EFFLUX PROTEIN"/>
    <property type="match status" value="1"/>
</dbReference>
<reference evidence="9" key="1">
    <citation type="journal article" date="2019" name="Int. J. Syst. Evol. Microbiol.">
        <title>The Global Catalogue of Microorganisms (GCM) 10K type strain sequencing project: providing services to taxonomists for standard genome sequencing and annotation.</title>
        <authorList>
            <consortium name="The Broad Institute Genomics Platform"/>
            <consortium name="The Broad Institute Genome Sequencing Center for Infectious Disease"/>
            <person name="Wu L."/>
            <person name="Ma J."/>
        </authorList>
    </citation>
    <scope>NUCLEOTIDE SEQUENCE [LARGE SCALE GENOMIC DNA]</scope>
    <source>
        <strain evidence="9">CGMCC 4.1641</strain>
    </source>
</reference>
<dbReference type="RefSeq" id="WP_204605010.1">
    <property type="nucleotide sequence ID" value="NZ_JBHSED010000014.1"/>
</dbReference>
<dbReference type="SUPFAM" id="SSF103473">
    <property type="entry name" value="MFS general substrate transporter"/>
    <property type="match status" value="1"/>
</dbReference>
<feature type="transmembrane region" description="Helical" evidence="7">
    <location>
        <begin position="72"/>
        <end position="93"/>
    </location>
</feature>
<protein>
    <submittedName>
        <fullName evidence="8">MFS transporter</fullName>
    </submittedName>
</protein>
<dbReference type="Pfam" id="PF07690">
    <property type="entry name" value="MFS_1"/>
    <property type="match status" value="1"/>
</dbReference>
<feature type="transmembrane region" description="Helical" evidence="7">
    <location>
        <begin position="278"/>
        <end position="296"/>
    </location>
</feature>
<feature type="transmembrane region" description="Helical" evidence="7">
    <location>
        <begin position="166"/>
        <end position="185"/>
    </location>
</feature>
<keyword evidence="5 7" id="KW-1133">Transmembrane helix</keyword>
<comment type="caution">
    <text evidence="8">The sequence shown here is derived from an EMBL/GenBank/DDBJ whole genome shotgun (WGS) entry which is preliminary data.</text>
</comment>
<organism evidence="8 9">
    <name type="scientific">Cohnella boryungensis</name>
    <dbReference type="NCBI Taxonomy" id="768479"/>
    <lineage>
        <taxon>Bacteria</taxon>
        <taxon>Bacillati</taxon>
        <taxon>Bacillota</taxon>
        <taxon>Bacilli</taxon>
        <taxon>Bacillales</taxon>
        <taxon>Paenibacillaceae</taxon>
        <taxon>Cohnella</taxon>
    </lineage>
</organism>
<keyword evidence="9" id="KW-1185">Reference proteome</keyword>
<dbReference type="InterPro" id="IPR036259">
    <property type="entry name" value="MFS_trans_sf"/>
</dbReference>
<feature type="transmembrane region" description="Helical" evidence="7">
    <location>
        <begin position="249"/>
        <end position="271"/>
    </location>
</feature>
<name>A0ABV8S851_9BACL</name>
<feature type="transmembrane region" description="Helical" evidence="7">
    <location>
        <begin position="138"/>
        <end position="160"/>
    </location>
</feature>
<feature type="transmembrane region" description="Helical" evidence="7">
    <location>
        <begin position="40"/>
        <end position="65"/>
    </location>
</feature>
<keyword evidence="4 7" id="KW-0812">Transmembrane</keyword>
<evidence type="ECO:0000256" key="2">
    <source>
        <dbReference type="ARBA" id="ARBA00022448"/>
    </source>
</evidence>
<evidence type="ECO:0000256" key="5">
    <source>
        <dbReference type="ARBA" id="ARBA00022989"/>
    </source>
</evidence>
<dbReference type="CDD" id="cd06173">
    <property type="entry name" value="MFS_MefA_like"/>
    <property type="match status" value="1"/>
</dbReference>
<keyword evidence="2" id="KW-0813">Transport</keyword>
<dbReference type="InterPro" id="IPR011701">
    <property type="entry name" value="MFS"/>
</dbReference>
<evidence type="ECO:0000313" key="8">
    <source>
        <dbReference type="EMBL" id="MFC4303703.1"/>
    </source>
</evidence>
<accession>A0ABV8S851</accession>
<keyword evidence="3" id="KW-1003">Cell membrane</keyword>
<gene>
    <name evidence="8" type="ORF">ACFO1S_09560</name>
</gene>
<feature type="transmembrane region" description="Helical" evidence="7">
    <location>
        <begin position="9"/>
        <end position="34"/>
    </location>
</feature>
<evidence type="ECO:0000256" key="3">
    <source>
        <dbReference type="ARBA" id="ARBA00022475"/>
    </source>
</evidence>
<feature type="transmembrane region" description="Helical" evidence="7">
    <location>
        <begin position="99"/>
        <end position="117"/>
    </location>
</feature>
<keyword evidence="6 7" id="KW-0472">Membrane</keyword>